<dbReference type="Proteomes" id="UP001219518">
    <property type="component" value="Unassembled WGS sequence"/>
</dbReference>
<protein>
    <submittedName>
        <fullName evidence="2">Torsin-1A-interacting protein 2</fullName>
    </submittedName>
</protein>
<reference evidence="2" key="1">
    <citation type="submission" date="2021-07" db="EMBL/GenBank/DDBJ databases">
        <authorList>
            <person name="Catto M.A."/>
            <person name="Jacobson A."/>
            <person name="Kennedy G."/>
            <person name="Labadie P."/>
            <person name="Hunt B.G."/>
            <person name="Srinivasan R."/>
        </authorList>
    </citation>
    <scope>NUCLEOTIDE SEQUENCE</scope>
    <source>
        <strain evidence="2">PL_HMW_Pooled</strain>
        <tissue evidence="2">Head</tissue>
    </source>
</reference>
<dbReference type="EMBL" id="JAHWGI010001357">
    <property type="protein sequence ID" value="KAK3928916.1"/>
    <property type="molecule type" value="Genomic_DNA"/>
</dbReference>
<sequence>MEPTPSPESSPIKSPCPSLPSQSPVSSPIVSVVSSPIRSIQSSPVRSVPSSPYVEVSESPYLSQASQLDFFNGQVKRQRLDCMETNQASYFPGLSNVDHCRQLFTNENLKESVASKDQDLATNQAQTCNLEMKMQVLTTATMGME</sequence>
<gene>
    <name evidence="2" type="ORF">KUF71_017140</name>
</gene>
<feature type="compositionally biased region" description="Low complexity" evidence="1">
    <location>
        <begin position="15"/>
        <end position="28"/>
    </location>
</feature>
<accession>A0AAE1HXA9</accession>
<feature type="region of interest" description="Disordered" evidence="1">
    <location>
        <begin position="1"/>
        <end position="28"/>
    </location>
</feature>
<dbReference type="AlphaFoldDB" id="A0AAE1HXA9"/>
<proteinExistence type="predicted"/>
<reference evidence="2" key="2">
    <citation type="journal article" date="2023" name="BMC Genomics">
        <title>Pest status, molecular evolution, and epigenetic factors derived from the genome assembly of Frankliniella fusca, a thysanopteran phytovirus vector.</title>
        <authorList>
            <person name="Catto M.A."/>
            <person name="Labadie P.E."/>
            <person name="Jacobson A.L."/>
            <person name="Kennedy G.G."/>
            <person name="Srinivasan R."/>
            <person name="Hunt B.G."/>
        </authorList>
    </citation>
    <scope>NUCLEOTIDE SEQUENCE</scope>
    <source>
        <strain evidence="2">PL_HMW_Pooled</strain>
    </source>
</reference>
<organism evidence="2 3">
    <name type="scientific">Frankliniella fusca</name>
    <dbReference type="NCBI Taxonomy" id="407009"/>
    <lineage>
        <taxon>Eukaryota</taxon>
        <taxon>Metazoa</taxon>
        <taxon>Ecdysozoa</taxon>
        <taxon>Arthropoda</taxon>
        <taxon>Hexapoda</taxon>
        <taxon>Insecta</taxon>
        <taxon>Pterygota</taxon>
        <taxon>Neoptera</taxon>
        <taxon>Paraneoptera</taxon>
        <taxon>Thysanoptera</taxon>
        <taxon>Terebrantia</taxon>
        <taxon>Thripoidea</taxon>
        <taxon>Thripidae</taxon>
        <taxon>Frankliniella</taxon>
    </lineage>
</organism>
<name>A0AAE1HXA9_9NEOP</name>
<evidence type="ECO:0000256" key="1">
    <source>
        <dbReference type="SAM" id="MobiDB-lite"/>
    </source>
</evidence>
<evidence type="ECO:0000313" key="2">
    <source>
        <dbReference type="EMBL" id="KAK3928916.1"/>
    </source>
</evidence>
<keyword evidence="3" id="KW-1185">Reference proteome</keyword>
<evidence type="ECO:0000313" key="3">
    <source>
        <dbReference type="Proteomes" id="UP001219518"/>
    </source>
</evidence>
<comment type="caution">
    <text evidence="2">The sequence shown here is derived from an EMBL/GenBank/DDBJ whole genome shotgun (WGS) entry which is preliminary data.</text>
</comment>